<proteinExistence type="predicted"/>
<dbReference type="EMBL" id="OX359471">
    <property type="protein sequence ID" value="CAI3971340.1"/>
    <property type="molecule type" value="Genomic_DNA"/>
</dbReference>
<organism evidence="1">
    <name type="scientific">Variovorax phage VAC_51</name>
    <dbReference type="NCBI Taxonomy" id="2985242"/>
    <lineage>
        <taxon>Viruses</taxon>
        <taxon>Duplodnaviria</taxon>
        <taxon>Heunggongvirae</taxon>
        <taxon>Uroviricota</taxon>
        <taxon>Caudoviricetes</taxon>
        <taxon>Autographivirales</taxon>
        <taxon>Autoscriptoviridae</taxon>
        <taxon>Trelivelvirus</taxon>
        <taxon>Trelivelvirus VAC51</taxon>
    </lineage>
</organism>
<evidence type="ECO:0000313" key="1">
    <source>
        <dbReference type="EMBL" id="CAI3971340.1"/>
    </source>
</evidence>
<protein>
    <submittedName>
        <fullName evidence="1">Uncharacterized protein</fullName>
    </submittedName>
</protein>
<gene>
    <name evidence="1" type="ORF">VAC51_00019</name>
</gene>
<accession>A0A9N6WV83</accession>
<name>A0A9N6WV83_9CAUD</name>
<reference evidence="1" key="1">
    <citation type="submission" date="2022-10" db="EMBL/GenBank/DDBJ databases">
        <authorList>
            <person name="Meaden S."/>
        </authorList>
    </citation>
    <scope>NUCLEOTIDE SEQUENCE</scope>
</reference>
<sequence>MIRGAAHKVAHLVVEGKVYVERPAKADYGCEGCAARGDFALCHSLPSCHAGTTRPIIFVERNKS</sequence>